<feature type="active site" evidence="8">
    <location>
        <position position="190"/>
    </location>
</feature>
<feature type="active site" evidence="8">
    <location>
        <position position="181"/>
    </location>
</feature>
<gene>
    <name evidence="11" type="ORF">TIFTF001_010168</name>
</gene>
<evidence type="ECO:0000256" key="7">
    <source>
        <dbReference type="ARBA" id="ARBA00023326"/>
    </source>
</evidence>
<dbReference type="InterPro" id="IPR033126">
    <property type="entry name" value="Glyco_hydro_9_Asp/Glu_AS"/>
</dbReference>
<dbReference type="EMBL" id="BTGU01000012">
    <property type="protein sequence ID" value="GMN40936.1"/>
    <property type="molecule type" value="Genomic_DNA"/>
</dbReference>
<dbReference type="Proteomes" id="UP001187192">
    <property type="component" value="Unassembled WGS sequence"/>
</dbReference>
<evidence type="ECO:0000256" key="1">
    <source>
        <dbReference type="ARBA" id="ARBA00000966"/>
    </source>
</evidence>
<protein>
    <recommendedName>
        <fullName evidence="9">Endoglucanase</fullName>
        <ecNumber evidence="9">3.2.1.4</ecNumber>
    </recommendedName>
</protein>
<dbReference type="Pfam" id="PF00759">
    <property type="entry name" value="Glyco_hydro_9"/>
    <property type="match status" value="1"/>
</dbReference>
<dbReference type="SUPFAM" id="SSF48208">
    <property type="entry name" value="Six-hairpin glycosidases"/>
    <property type="match status" value="1"/>
</dbReference>
<dbReference type="PROSITE" id="PS00698">
    <property type="entry name" value="GH9_3"/>
    <property type="match status" value="1"/>
</dbReference>
<dbReference type="InterPro" id="IPR001701">
    <property type="entry name" value="Glyco_hydro_9"/>
</dbReference>
<evidence type="ECO:0000313" key="11">
    <source>
        <dbReference type="EMBL" id="GMN40936.1"/>
    </source>
</evidence>
<accession>A0AA88ABQ4</accession>
<keyword evidence="5 8" id="KW-0119">Carbohydrate metabolism</keyword>
<feature type="domain" description="Glycoside hydrolase family 9" evidence="10">
    <location>
        <begin position="90"/>
        <end position="203"/>
    </location>
</feature>
<dbReference type="AlphaFoldDB" id="A0AA88ABQ4"/>
<dbReference type="GO" id="GO:0008810">
    <property type="term" value="F:cellulase activity"/>
    <property type="evidence" value="ECO:0007669"/>
    <property type="project" value="UniProtKB-EC"/>
</dbReference>
<sequence>MGSSVVVQGNKGFILLELCMNNIHNLDSIVVKNIDGVLSAGGSFAEFGWDSKHAAVIVLFSRTNSYVLFCRITNKISVLLSRVVHCGNVVATPARLIQVAKSQVDYKLGTNPLKMSYMVGYGKNFPQRIHHRGSSLPSKDQHQERIKCNGGTPYFNSNNPNHNLLIGAVVGGPDINDSYSDSRSDFVQSEPTTYINAPPVGVLAYFKSHPY</sequence>
<dbReference type="InterPro" id="IPR012341">
    <property type="entry name" value="6hp_glycosidase-like_sf"/>
</dbReference>
<dbReference type="GO" id="GO:0030245">
    <property type="term" value="P:cellulose catabolic process"/>
    <property type="evidence" value="ECO:0007669"/>
    <property type="project" value="UniProtKB-KW"/>
</dbReference>
<evidence type="ECO:0000256" key="8">
    <source>
        <dbReference type="PROSITE-ProRule" id="PRU10060"/>
    </source>
</evidence>
<name>A0AA88ABQ4_FICCA</name>
<keyword evidence="6 8" id="KW-0326">Glycosidase</keyword>
<evidence type="ECO:0000256" key="2">
    <source>
        <dbReference type="ARBA" id="ARBA00007072"/>
    </source>
</evidence>
<dbReference type="InterPro" id="IPR008928">
    <property type="entry name" value="6-hairpin_glycosidase_sf"/>
</dbReference>
<dbReference type="PANTHER" id="PTHR22298">
    <property type="entry name" value="ENDO-1,4-BETA-GLUCANASE"/>
    <property type="match status" value="1"/>
</dbReference>
<organism evidence="11 12">
    <name type="scientific">Ficus carica</name>
    <name type="common">Common fig</name>
    <dbReference type="NCBI Taxonomy" id="3494"/>
    <lineage>
        <taxon>Eukaryota</taxon>
        <taxon>Viridiplantae</taxon>
        <taxon>Streptophyta</taxon>
        <taxon>Embryophyta</taxon>
        <taxon>Tracheophyta</taxon>
        <taxon>Spermatophyta</taxon>
        <taxon>Magnoliopsida</taxon>
        <taxon>eudicotyledons</taxon>
        <taxon>Gunneridae</taxon>
        <taxon>Pentapetalae</taxon>
        <taxon>rosids</taxon>
        <taxon>fabids</taxon>
        <taxon>Rosales</taxon>
        <taxon>Moraceae</taxon>
        <taxon>Ficeae</taxon>
        <taxon>Ficus</taxon>
    </lineage>
</organism>
<reference evidence="11" key="1">
    <citation type="submission" date="2023-07" db="EMBL/GenBank/DDBJ databases">
        <title>draft genome sequence of fig (Ficus carica).</title>
        <authorList>
            <person name="Takahashi T."/>
            <person name="Nishimura K."/>
        </authorList>
    </citation>
    <scope>NUCLEOTIDE SEQUENCE</scope>
</reference>
<dbReference type="EC" id="3.2.1.4" evidence="9"/>
<proteinExistence type="inferred from homology"/>
<comment type="similarity">
    <text evidence="2 8 9">Belongs to the glycosyl hydrolase 9 (cellulase E) family.</text>
</comment>
<keyword evidence="12" id="KW-1185">Reference proteome</keyword>
<evidence type="ECO:0000256" key="3">
    <source>
        <dbReference type="ARBA" id="ARBA00022801"/>
    </source>
</evidence>
<evidence type="ECO:0000313" key="12">
    <source>
        <dbReference type="Proteomes" id="UP001187192"/>
    </source>
</evidence>
<evidence type="ECO:0000256" key="5">
    <source>
        <dbReference type="ARBA" id="ARBA00023277"/>
    </source>
</evidence>
<comment type="catalytic activity">
    <reaction evidence="1 9">
        <text>Endohydrolysis of (1-&gt;4)-beta-D-glucosidic linkages in cellulose, lichenin and cereal beta-D-glucans.</text>
        <dbReference type="EC" id="3.2.1.4"/>
    </reaction>
</comment>
<dbReference type="Gene3D" id="1.50.10.10">
    <property type="match status" value="1"/>
</dbReference>
<evidence type="ECO:0000256" key="4">
    <source>
        <dbReference type="ARBA" id="ARBA00023001"/>
    </source>
</evidence>
<keyword evidence="7 8" id="KW-0624">Polysaccharide degradation</keyword>
<comment type="caution">
    <text evidence="11">The sequence shown here is derived from an EMBL/GenBank/DDBJ whole genome shotgun (WGS) entry which is preliminary data.</text>
</comment>
<evidence type="ECO:0000256" key="9">
    <source>
        <dbReference type="RuleBase" id="RU361166"/>
    </source>
</evidence>
<keyword evidence="3 8" id="KW-0378">Hydrolase</keyword>
<evidence type="ECO:0000259" key="10">
    <source>
        <dbReference type="Pfam" id="PF00759"/>
    </source>
</evidence>
<evidence type="ECO:0000256" key="6">
    <source>
        <dbReference type="ARBA" id="ARBA00023295"/>
    </source>
</evidence>
<keyword evidence="4 9" id="KW-0136">Cellulose degradation</keyword>